<dbReference type="Proteomes" id="UP000641803">
    <property type="component" value="Unassembled WGS sequence"/>
</dbReference>
<comment type="caution">
    <text evidence="2">The sequence shown here is derived from an EMBL/GenBank/DDBJ whole genome shotgun (WGS) entry which is preliminary data.</text>
</comment>
<gene>
    <name evidence="2" type="ORF">H9652_17800</name>
</gene>
<proteinExistence type="predicted"/>
<accession>A0ABR8RXB9</accession>
<reference evidence="2 3" key="1">
    <citation type="submission" date="2020-08" db="EMBL/GenBank/DDBJ databases">
        <title>A Genomic Blueprint of the Chicken Gut Microbiome.</title>
        <authorList>
            <person name="Gilroy R."/>
            <person name="Ravi A."/>
            <person name="Getino M."/>
            <person name="Pursley I."/>
            <person name="Horton D.L."/>
            <person name="Alikhan N.-F."/>
            <person name="Baker D."/>
            <person name="Gharbi K."/>
            <person name="Hall N."/>
            <person name="Watson M."/>
            <person name="Adriaenssens E.M."/>
            <person name="Foster-Nyarko E."/>
            <person name="Jarju S."/>
            <person name="Secka A."/>
            <person name="Antonio M."/>
            <person name="Oren A."/>
            <person name="Chaudhuri R."/>
            <person name="La Ragione R.M."/>
            <person name="Hildebrand F."/>
            <person name="Pallen M.J."/>
        </authorList>
    </citation>
    <scope>NUCLEOTIDE SEQUENCE [LARGE SCALE GENOMIC DNA]</scope>
    <source>
        <strain evidence="2 3">Sa4CUA1</strain>
    </source>
</reference>
<feature type="region of interest" description="Disordered" evidence="1">
    <location>
        <begin position="1"/>
        <end position="78"/>
    </location>
</feature>
<sequence>MSGNETHGPTGTLRAGGRGALAESTGAAWRPVEEDGPAEEDDATRDWDNEGGHERGHVAHHPRAAGHDPAPPPDPDALRVTGVLATALPPELGTPHEPVTYTVPGVLSRRVTREEQDAIEADAVRRRLADAGFEDVELTVSDRRLLIGHTSLAALKGGLAHEIANVLRDLGRDLVAEHDRLAAEIAELQKEEDRRAAVVLVEAEQIRFE</sequence>
<evidence type="ECO:0000256" key="1">
    <source>
        <dbReference type="SAM" id="MobiDB-lite"/>
    </source>
</evidence>
<keyword evidence="3" id="KW-1185">Reference proteome</keyword>
<organism evidence="2 3">
    <name type="scientific">Oerskovia rustica</name>
    <dbReference type="NCBI Taxonomy" id="2762237"/>
    <lineage>
        <taxon>Bacteria</taxon>
        <taxon>Bacillati</taxon>
        <taxon>Actinomycetota</taxon>
        <taxon>Actinomycetes</taxon>
        <taxon>Micrococcales</taxon>
        <taxon>Cellulomonadaceae</taxon>
        <taxon>Oerskovia</taxon>
    </lineage>
</organism>
<name>A0ABR8RXB9_9CELL</name>
<feature type="compositionally biased region" description="Basic and acidic residues" evidence="1">
    <location>
        <begin position="44"/>
        <end position="57"/>
    </location>
</feature>
<protein>
    <submittedName>
        <fullName evidence="2">Uncharacterized protein</fullName>
    </submittedName>
</protein>
<dbReference type="RefSeq" id="WP_191797877.1">
    <property type="nucleotide sequence ID" value="NZ_JACSQQ010000045.1"/>
</dbReference>
<dbReference type="EMBL" id="JACSQQ010000045">
    <property type="protein sequence ID" value="MBD7952257.1"/>
    <property type="molecule type" value="Genomic_DNA"/>
</dbReference>
<evidence type="ECO:0000313" key="3">
    <source>
        <dbReference type="Proteomes" id="UP000641803"/>
    </source>
</evidence>
<feature type="compositionally biased region" description="Acidic residues" evidence="1">
    <location>
        <begin position="34"/>
        <end position="43"/>
    </location>
</feature>
<evidence type="ECO:0000313" key="2">
    <source>
        <dbReference type="EMBL" id="MBD7952257.1"/>
    </source>
</evidence>